<gene>
    <name evidence="1" type="ORF">EI291_16890</name>
</gene>
<dbReference type="AlphaFoldDB" id="A0A3R9PVL8"/>
<dbReference type="OrthoDB" id="5149792at2"/>
<dbReference type="InterPro" id="IPR000415">
    <property type="entry name" value="Nitroreductase-like"/>
</dbReference>
<proteinExistence type="predicted"/>
<dbReference type="RefSeq" id="WP_125422650.1">
    <property type="nucleotide sequence ID" value="NZ_RWIT01000011.1"/>
</dbReference>
<reference evidence="1 2" key="1">
    <citation type="submission" date="2018-12" db="EMBL/GenBank/DDBJ databases">
        <authorList>
            <person name="Feng G."/>
            <person name="Zhu H."/>
        </authorList>
    </citation>
    <scope>NUCLEOTIDE SEQUENCE [LARGE SCALE GENOMIC DNA]</scope>
    <source>
        <strain evidence="1 2">KCTC 12533</strain>
    </source>
</reference>
<keyword evidence="2" id="KW-1185">Reference proteome</keyword>
<name>A0A3R9PVL8_9BACT</name>
<dbReference type="EMBL" id="RWIT01000011">
    <property type="protein sequence ID" value="RSK46997.1"/>
    <property type="molecule type" value="Genomic_DNA"/>
</dbReference>
<dbReference type="Proteomes" id="UP000273500">
    <property type="component" value="Unassembled WGS sequence"/>
</dbReference>
<evidence type="ECO:0000313" key="1">
    <source>
        <dbReference type="EMBL" id="RSK46997.1"/>
    </source>
</evidence>
<accession>A0A3R9PVL8</accession>
<dbReference type="SUPFAM" id="SSF55469">
    <property type="entry name" value="FMN-dependent nitroreductase-like"/>
    <property type="match status" value="2"/>
</dbReference>
<dbReference type="Gene3D" id="3.40.109.10">
    <property type="entry name" value="NADH Oxidase"/>
    <property type="match status" value="1"/>
</dbReference>
<dbReference type="GO" id="GO:0016491">
    <property type="term" value="F:oxidoreductase activity"/>
    <property type="evidence" value="ECO:0007669"/>
    <property type="project" value="InterPro"/>
</dbReference>
<evidence type="ECO:0000313" key="2">
    <source>
        <dbReference type="Proteomes" id="UP000273500"/>
    </source>
</evidence>
<organism evidence="1 2">
    <name type="scientific">Hymenobacter rigui</name>
    <dbReference type="NCBI Taxonomy" id="334424"/>
    <lineage>
        <taxon>Bacteria</taxon>
        <taxon>Pseudomonadati</taxon>
        <taxon>Bacteroidota</taxon>
        <taxon>Cytophagia</taxon>
        <taxon>Cytophagales</taxon>
        <taxon>Hymenobacteraceae</taxon>
        <taxon>Hymenobacter</taxon>
    </lineage>
</organism>
<evidence type="ECO:0008006" key="3">
    <source>
        <dbReference type="Google" id="ProtNLM"/>
    </source>
</evidence>
<protein>
    <recommendedName>
        <fullName evidence="3">Nitroreductase domain-containing protein</fullName>
    </recommendedName>
</protein>
<sequence>MGVGAGLALMPRVGLGQQQPTAEKVWLELLEYARWCPSPHNTQPWKLQPLSVTQAAFYYDPTRLLPHTDTNSAFMTVALGMFLECLRVAAAPRGLALRVEHEPEPQLQFTGTVPRLFATLYLEPASAGAVATPGRELLRQRCTSRLPYSGRPVAAAHLQALTEQAAAQGHSFQHSSEPGFVEFVLDLNRQTLFSDLDDAGTRQEIARWIRTTDAEAQERQDGLWNRCMHFPGRLMRNFFTHHERFRAAWKRRILGQVYVHSMHGTSTVAWLQGPFGNRAEWLAAGTLLQQLWLHMTQQGLYLHPFGSVVTNPEAHARFLARARPESGQPLWLLLRLGYSAEPPRSLRLPASALLLPVA</sequence>
<comment type="caution">
    <text evidence="1">The sequence shown here is derived from an EMBL/GenBank/DDBJ whole genome shotgun (WGS) entry which is preliminary data.</text>
</comment>